<dbReference type="SUPFAM" id="SSF56059">
    <property type="entry name" value="Glutathione synthetase ATP-binding domain-like"/>
    <property type="match status" value="1"/>
</dbReference>
<dbReference type="GO" id="GO:0005524">
    <property type="term" value="F:ATP binding"/>
    <property type="evidence" value="ECO:0007669"/>
    <property type="project" value="UniProtKB-UniRule"/>
</dbReference>
<keyword evidence="14" id="KW-1185">Reference proteome</keyword>
<dbReference type="InterPro" id="IPR005482">
    <property type="entry name" value="Biotin_COase_C"/>
</dbReference>
<feature type="domain" description="Biotin carboxylation" evidence="11">
    <location>
        <begin position="8"/>
        <end position="461"/>
    </location>
</feature>
<keyword evidence="7" id="KW-0092">Biotin</keyword>
<dbReference type="GO" id="GO:0004736">
    <property type="term" value="F:pyruvate carboxylase activity"/>
    <property type="evidence" value="ECO:0007669"/>
    <property type="project" value="UniProtKB-EC"/>
</dbReference>
<feature type="domain" description="Pyruvate carboxyltransferase" evidence="12">
    <location>
        <begin position="538"/>
        <end position="805"/>
    </location>
</feature>
<dbReference type="Gene3D" id="3.10.600.10">
    <property type="entry name" value="pyruvate carboxylase f1077a mutant domain"/>
    <property type="match status" value="1"/>
</dbReference>
<dbReference type="InterPro" id="IPR013785">
    <property type="entry name" value="Aldolase_TIM"/>
</dbReference>
<comment type="cofactor">
    <cofactor evidence="1">
        <name>biotin</name>
        <dbReference type="ChEBI" id="CHEBI:57586"/>
    </cofactor>
</comment>
<dbReference type="InterPro" id="IPR005481">
    <property type="entry name" value="BC-like_N"/>
</dbReference>
<dbReference type="InterPro" id="IPR013024">
    <property type="entry name" value="GGCT-like"/>
</dbReference>
<evidence type="ECO:0000256" key="7">
    <source>
        <dbReference type="ARBA" id="ARBA00023267"/>
    </source>
</evidence>
<protein>
    <recommendedName>
        <fullName evidence="2">pyruvate carboxylase</fullName>
        <ecNumber evidence="2">6.4.1.1</ecNumber>
    </recommendedName>
</protein>
<dbReference type="SUPFAM" id="SSF110857">
    <property type="entry name" value="Gamma-glutamyl cyclotransferase-like"/>
    <property type="match status" value="1"/>
</dbReference>
<dbReference type="InterPro" id="IPR011764">
    <property type="entry name" value="Biotin_carboxylation_dom"/>
</dbReference>
<dbReference type="Proteomes" id="UP000245489">
    <property type="component" value="Unassembled WGS sequence"/>
</dbReference>
<dbReference type="SUPFAM" id="SSF89000">
    <property type="entry name" value="post-HMGL domain-like"/>
    <property type="match status" value="1"/>
</dbReference>
<dbReference type="Gene3D" id="3.20.20.70">
    <property type="entry name" value="Aldolase class I"/>
    <property type="match status" value="1"/>
</dbReference>
<dbReference type="Gene3D" id="2.40.50.100">
    <property type="match status" value="1"/>
</dbReference>
<evidence type="ECO:0000313" key="13">
    <source>
        <dbReference type="EMBL" id="PWK29251.1"/>
    </source>
</evidence>
<keyword evidence="5 8" id="KW-0547">Nucleotide-binding</keyword>
<dbReference type="PANTHER" id="PTHR43778:SF2">
    <property type="entry name" value="PYRUVATE CARBOXYLASE, MITOCHONDRIAL"/>
    <property type="match status" value="1"/>
</dbReference>
<evidence type="ECO:0000256" key="6">
    <source>
        <dbReference type="ARBA" id="ARBA00022840"/>
    </source>
</evidence>
<dbReference type="SUPFAM" id="SSF52440">
    <property type="entry name" value="PreATP-grasp domain"/>
    <property type="match status" value="1"/>
</dbReference>
<dbReference type="InterPro" id="IPR011053">
    <property type="entry name" value="Single_hybrid_motif"/>
</dbReference>
<dbReference type="Gene3D" id="3.10.490.10">
    <property type="entry name" value="Gamma-glutamyl cyclotransferase-like"/>
    <property type="match status" value="1"/>
</dbReference>
<evidence type="ECO:0000259" key="9">
    <source>
        <dbReference type="PROSITE" id="PS50968"/>
    </source>
</evidence>
<dbReference type="Pfam" id="PF06094">
    <property type="entry name" value="GGACT"/>
    <property type="match status" value="1"/>
</dbReference>
<dbReference type="InterPro" id="IPR011761">
    <property type="entry name" value="ATP-grasp"/>
</dbReference>
<dbReference type="EMBL" id="QGGO01000001">
    <property type="protein sequence ID" value="PWK29251.1"/>
    <property type="molecule type" value="Genomic_DNA"/>
</dbReference>
<dbReference type="GO" id="GO:0046872">
    <property type="term" value="F:metal ion binding"/>
    <property type="evidence" value="ECO:0007669"/>
    <property type="project" value="UniProtKB-KW"/>
</dbReference>
<dbReference type="PROSITE" id="PS00866">
    <property type="entry name" value="CPSASE_1"/>
    <property type="match status" value="1"/>
</dbReference>
<dbReference type="SUPFAM" id="SSF51569">
    <property type="entry name" value="Aldolase"/>
    <property type="match status" value="1"/>
</dbReference>
<dbReference type="InterPro" id="IPR011054">
    <property type="entry name" value="Rudment_hybrid_motif"/>
</dbReference>
<dbReference type="InterPro" id="IPR000089">
    <property type="entry name" value="Biotin_lipoyl"/>
</dbReference>
<evidence type="ECO:0000259" key="11">
    <source>
        <dbReference type="PROSITE" id="PS50979"/>
    </source>
</evidence>
<dbReference type="PROSITE" id="PS50968">
    <property type="entry name" value="BIOTINYL_LIPOYL"/>
    <property type="match status" value="1"/>
</dbReference>
<gene>
    <name evidence="13" type="ORF">LV89_00091</name>
</gene>
<evidence type="ECO:0000256" key="2">
    <source>
        <dbReference type="ARBA" id="ARBA00013057"/>
    </source>
</evidence>
<dbReference type="GO" id="GO:0006094">
    <property type="term" value="P:gluconeogenesis"/>
    <property type="evidence" value="ECO:0007669"/>
    <property type="project" value="InterPro"/>
</dbReference>
<dbReference type="GO" id="GO:0005737">
    <property type="term" value="C:cytoplasm"/>
    <property type="evidence" value="ECO:0007669"/>
    <property type="project" value="TreeGrafter"/>
</dbReference>
<dbReference type="FunFam" id="3.40.50.20:FF:000010">
    <property type="entry name" value="Propionyl-CoA carboxylase subunit alpha"/>
    <property type="match status" value="1"/>
</dbReference>
<dbReference type="SMART" id="SM00878">
    <property type="entry name" value="Biotin_carb_C"/>
    <property type="match status" value="1"/>
</dbReference>
<keyword evidence="3" id="KW-0436">Ligase</keyword>
<dbReference type="FunFam" id="3.20.20.70:FF:000033">
    <property type="entry name" value="Pyruvate carboxylase"/>
    <property type="match status" value="1"/>
</dbReference>
<proteinExistence type="predicted"/>
<dbReference type="InterPro" id="IPR003379">
    <property type="entry name" value="Carboxylase_cons_dom"/>
</dbReference>
<dbReference type="Pfam" id="PF02436">
    <property type="entry name" value="PYC_OADA"/>
    <property type="match status" value="1"/>
</dbReference>
<dbReference type="InterPro" id="IPR036568">
    <property type="entry name" value="GGCT-like_sf"/>
</dbReference>
<evidence type="ECO:0000256" key="3">
    <source>
        <dbReference type="ARBA" id="ARBA00022598"/>
    </source>
</evidence>
<dbReference type="Pfam" id="PF02786">
    <property type="entry name" value="CPSase_L_D2"/>
    <property type="match status" value="1"/>
</dbReference>
<evidence type="ECO:0000256" key="4">
    <source>
        <dbReference type="ARBA" id="ARBA00022723"/>
    </source>
</evidence>
<sequence length="1288" mass="144958">MAQSYVQKINSILIANRGEIAIRIMRAASELGIRTVAVYTFEDRYSLHRYKADEAYQIGKDDEPLKPYLDVEGIIKLCKEKKIDAVHPGYGFLSENVNLARRCREEGIKFIGPSPEAMDALGDKVAAKIAARKANVPMIEDSKEELINGEIALSEAKKIGFPVMVKAAAGGGGRGMRVVREEEEFSKAFNEAKNEAKNAFGDDTIFIEKFIDQPKHIEVQLLGDQHGNLVHLYERDCSVQRRFQKVVEVAPSFGLKEETRQKLYAYALAIGKAVDYYCAGTVEFLVDKDENIYFIEVNPRIQVEHTITEEVTGVDIVRTQILIAMNYKLSDNGIYILKQEDIPLNGYAIQCRITTEDPANGFKPDFGTIIAYRNAAGFGIRLDEGSSYPGVKISPYFDSMLVKVSARGRTLKGASQRLARALTEFRIRGVKTNIPFLRNVIAHPVFQQGKCVVQFIDSHPELFNFKTSRDRSTKILHYLGDVVVNGNPDVKVKNDRTFRTPIVPAYDTFGEHPKGNKQLLDSMGAEKFSQYIKEQKQILYTDTTFRDGHQSLLATRVRTKDMMAVAESYSKNFPQLFSMEVWGGATFDVAMRFLNESPWKRLQEFREAMPNMLLQMLFRGSNAVGYSAYPDNLIEKFVEKSAETGIDVFRIFDSLNWVEAMKVSIRAVRERTNAIAEASICYTGDVFKNEKYSLQYYLDMARTLEDEGANILCIKDMAGLLRPFQAQLLVTELRKALSIPVHLHTHDTSSIQAATYLKAIEAGVDIVDCSLGAMSGLTAQPNFNSVVAMMQGHERECEMDLPLLNQYSNYWEDIRQMYYPFESELKAGTAEVYDNEIPGGQYTNLRGQAIALGVGDKFELMKHNYHEANKLFGDIVKVTPSSKVVGDMAIFMTANSLTAEDVYARGATLSFPESVKDFFKGGLGQPYGGFPKQLQEIILKGETPMTTRPNDSILPIEFEKDFADFQAKFPENEQGELDYLSYKMYPKVYEDYYKNQQVYGEVALIPTPAFLYGLKPDEEILINIDEGKTIIVKYLNQSEPDEAGLRNVTFELNGQARRIKVLDKTIKVVRQKHDKATAKGDIGAPLQGRLSRILVKSGDEVKKNAPLYIIEAMKMESIVSSPFEGIVGRIALNEGTVVEQEDLVLTVEEAKLPEPNTEEYLFVYGTLRKEAGNELHKFIEKNAEFVGMATAQGKLFMIEEEGYPAFVSTDNQADKAIGELYKLTSPIKLLAILDEYEEFFAEDNVNSVFIRNTINVNLDGQSVESYAYEFNRSTEGLKEIVGGDFMNL</sequence>
<reference evidence="13 14" key="1">
    <citation type="submission" date="2018-05" db="EMBL/GenBank/DDBJ databases">
        <title>Genomic Encyclopedia of Archaeal and Bacterial Type Strains, Phase II (KMG-II): from individual species to whole genera.</title>
        <authorList>
            <person name="Goeker M."/>
        </authorList>
    </citation>
    <scope>NUCLEOTIDE SEQUENCE [LARGE SCALE GENOMIC DNA]</scope>
    <source>
        <strain evidence="13 14">DSM 22214</strain>
    </source>
</reference>
<dbReference type="CDD" id="cd07937">
    <property type="entry name" value="DRE_TIM_PC_TC_5S"/>
    <property type="match status" value="1"/>
</dbReference>
<dbReference type="InterPro" id="IPR009288">
    <property type="entry name" value="AIG2-like_dom"/>
</dbReference>
<dbReference type="Pfam" id="PF00289">
    <property type="entry name" value="Biotin_carb_N"/>
    <property type="match status" value="1"/>
</dbReference>
<evidence type="ECO:0000256" key="8">
    <source>
        <dbReference type="PROSITE-ProRule" id="PRU00409"/>
    </source>
</evidence>
<dbReference type="SUPFAM" id="SSF51230">
    <property type="entry name" value="Single hybrid motif"/>
    <property type="match status" value="1"/>
</dbReference>
<dbReference type="FunFam" id="3.30.1490.20:FF:000018">
    <property type="entry name" value="Biotin carboxylase"/>
    <property type="match status" value="1"/>
</dbReference>
<dbReference type="PROSITE" id="PS50975">
    <property type="entry name" value="ATP_GRASP"/>
    <property type="match status" value="1"/>
</dbReference>
<dbReference type="Gene3D" id="3.30.470.20">
    <property type="entry name" value="ATP-grasp fold, B domain"/>
    <property type="match status" value="1"/>
</dbReference>
<dbReference type="NCBIfam" id="NF009554">
    <property type="entry name" value="PRK12999.1"/>
    <property type="match status" value="1"/>
</dbReference>
<dbReference type="SUPFAM" id="SSF51246">
    <property type="entry name" value="Rudiment single hybrid motif"/>
    <property type="match status" value="1"/>
</dbReference>
<keyword evidence="13" id="KW-0670">Pyruvate</keyword>
<dbReference type="NCBIfam" id="TIGR01235">
    <property type="entry name" value="pyruv_carbox"/>
    <property type="match status" value="1"/>
</dbReference>
<dbReference type="Pfam" id="PF02785">
    <property type="entry name" value="Biotin_carb_C"/>
    <property type="match status" value="1"/>
</dbReference>
<evidence type="ECO:0000259" key="10">
    <source>
        <dbReference type="PROSITE" id="PS50975"/>
    </source>
</evidence>
<comment type="caution">
    <text evidence="13">The sequence shown here is derived from an EMBL/GenBank/DDBJ whole genome shotgun (WGS) entry which is preliminary data.</text>
</comment>
<accession>A0A316EHL7</accession>
<dbReference type="Pfam" id="PF00364">
    <property type="entry name" value="Biotin_lipoyl"/>
    <property type="match status" value="1"/>
</dbReference>
<dbReference type="InterPro" id="IPR005479">
    <property type="entry name" value="CPAse_ATP-bd"/>
</dbReference>
<name>A0A316EHL7_9BACT</name>
<evidence type="ECO:0000256" key="1">
    <source>
        <dbReference type="ARBA" id="ARBA00001953"/>
    </source>
</evidence>
<dbReference type="CDD" id="cd06850">
    <property type="entry name" value="biotinyl_domain"/>
    <property type="match status" value="1"/>
</dbReference>
<feature type="domain" description="ATP-grasp" evidence="10">
    <location>
        <begin position="128"/>
        <end position="325"/>
    </location>
</feature>
<dbReference type="InterPro" id="IPR005930">
    <property type="entry name" value="Pyruv_COase"/>
</dbReference>
<dbReference type="PANTHER" id="PTHR43778">
    <property type="entry name" value="PYRUVATE CARBOXYLASE"/>
    <property type="match status" value="1"/>
</dbReference>
<keyword evidence="6 8" id="KW-0067">ATP-binding</keyword>
<dbReference type="InterPro" id="IPR055268">
    <property type="entry name" value="PCB-like"/>
</dbReference>
<dbReference type="NCBIfam" id="NF006761">
    <property type="entry name" value="PRK09282.1"/>
    <property type="match status" value="1"/>
</dbReference>
<dbReference type="PROSITE" id="PS50979">
    <property type="entry name" value="BC"/>
    <property type="match status" value="1"/>
</dbReference>
<evidence type="ECO:0000256" key="5">
    <source>
        <dbReference type="ARBA" id="ARBA00022741"/>
    </source>
</evidence>
<dbReference type="OrthoDB" id="9807469at2"/>
<dbReference type="CDD" id="cd06661">
    <property type="entry name" value="GGCT_like"/>
    <property type="match status" value="1"/>
</dbReference>
<dbReference type="InterPro" id="IPR016185">
    <property type="entry name" value="PreATP-grasp_dom_sf"/>
</dbReference>
<evidence type="ECO:0000259" key="12">
    <source>
        <dbReference type="PROSITE" id="PS50991"/>
    </source>
</evidence>
<keyword evidence="4" id="KW-0479">Metal-binding</keyword>
<evidence type="ECO:0000313" key="14">
    <source>
        <dbReference type="Proteomes" id="UP000245489"/>
    </source>
</evidence>
<dbReference type="RefSeq" id="WP_109740887.1">
    <property type="nucleotide sequence ID" value="NZ_QGGO01000001.1"/>
</dbReference>
<feature type="domain" description="Lipoyl-binding" evidence="9">
    <location>
        <begin position="1079"/>
        <end position="1148"/>
    </location>
</feature>
<dbReference type="Pfam" id="PF00682">
    <property type="entry name" value="HMGL-like"/>
    <property type="match status" value="1"/>
</dbReference>
<dbReference type="InterPro" id="IPR000891">
    <property type="entry name" value="PYR_CT"/>
</dbReference>
<organism evidence="13 14">
    <name type="scientific">Arcicella aurantiaca</name>
    <dbReference type="NCBI Taxonomy" id="591202"/>
    <lineage>
        <taxon>Bacteria</taxon>
        <taxon>Pseudomonadati</taxon>
        <taxon>Bacteroidota</taxon>
        <taxon>Cytophagia</taxon>
        <taxon>Cytophagales</taxon>
        <taxon>Flectobacillaceae</taxon>
        <taxon>Arcicella</taxon>
    </lineage>
</organism>
<dbReference type="PROSITE" id="PS50991">
    <property type="entry name" value="PYR_CT"/>
    <property type="match status" value="1"/>
</dbReference>
<dbReference type="PROSITE" id="PS00867">
    <property type="entry name" value="CPSASE_2"/>
    <property type="match status" value="1"/>
</dbReference>
<dbReference type="EC" id="6.4.1.1" evidence="2"/>